<protein>
    <submittedName>
        <fullName evidence="1">(2Fe-2S) ferredoxin domain-containing protein</fullName>
    </submittedName>
</protein>
<organism evidence="1 2">
    <name type="scientific">Anoxybacterium hadale</name>
    <dbReference type="NCBI Taxonomy" id="3408580"/>
    <lineage>
        <taxon>Bacteria</taxon>
        <taxon>Bacillati</taxon>
        <taxon>Bacillota</taxon>
        <taxon>Clostridia</taxon>
        <taxon>Peptostreptococcales</taxon>
        <taxon>Anaerovoracaceae</taxon>
        <taxon>Anoxybacterium</taxon>
    </lineage>
</organism>
<gene>
    <name evidence="1" type="ORF">FRZ06_12755</name>
</gene>
<evidence type="ECO:0000313" key="1">
    <source>
        <dbReference type="EMBL" id="QOX64146.1"/>
    </source>
</evidence>
<sequence length="83" mass="9332">MLEVSVCVGSSCHLKGSYEIIKRFEAMIEAQSLEEWVVLKAAFCLGRCTDGVSVKVGEHFLEHVTPTNAEDMFLRHVTEECKK</sequence>
<proteinExistence type="predicted"/>
<dbReference type="Proteomes" id="UP000594014">
    <property type="component" value="Chromosome"/>
</dbReference>
<reference evidence="1" key="1">
    <citation type="submission" date="2019-08" db="EMBL/GenBank/DDBJ databases">
        <title>Genome sequence of Clostridiales bacterium MT110.</title>
        <authorList>
            <person name="Cao J."/>
        </authorList>
    </citation>
    <scope>NUCLEOTIDE SEQUENCE</scope>
    <source>
        <strain evidence="1">MT110</strain>
    </source>
</reference>
<name>A0ACD1ACP1_9FIRM</name>
<evidence type="ECO:0000313" key="2">
    <source>
        <dbReference type="Proteomes" id="UP000594014"/>
    </source>
</evidence>
<keyword evidence="2" id="KW-1185">Reference proteome</keyword>
<dbReference type="EMBL" id="CP042469">
    <property type="protein sequence ID" value="QOX64146.1"/>
    <property type="molecule type" value="Genomic_DNA"/>
</dbReference>
<accession>A0ACD1ACP1</accession>